<organism evidence="2 3">
    <name type="scientific">Metallosphaera hakonensis JCM 8857 = DSM 7519</name>
    <dbReference type="NCBI Taxonomy" id="1293036"/>
    <lineage>
        <taxon>Archaea</taxon>
        <taxon>Thermoproteota</taxon>
        <taxon>Thermoprotei</taxon>
        <taxon>Sulfolobales</taxon>
        <taxon>Sulfolobaceae</taxon>
        <taxon>Metallosphaera</taxon>
    </lineage>
</organism>
<dbReference type="GO" id="GO:0016491">
    <property type="term" value="F:oxidoreductase activity"/>
    <property type="evidence" value="ECO:0007669"/>
    <property type="project" value="InterPro"/>
</dbReference>
<dbReference type="RefSeq" id="WP_110369607.1">
    <property type="nucleotide sequence ID" value="NZ_CP029287.2"/>
</dbReference>
<dbReference type="Gene3D" id="3.50.50.100">
    <property type="match status" value="1"/>
</dbReference>
<dbReference type="GeneID" id="36836093"/>
<dbReference type="STRING" id="1293036.GCA_001315825_02210"/>
<evidence type="ECO:0000259" key="1">
    <source>
        <dbReference type="Pfam" id="PF07992"/>
    </source>
</evidence>
<dbReference type="PANTHER" id="PTHR43755">
    <property type="match status" value="1"/>
</dbReference>
<dbReference type="AlphaFoldDB" id="A0A2U9IWA8"/>
<sequence>MKFLILGGGYAGLTIAHKLRRHLNDEITVISRSRVVRENTIFPLLLTDEVKIEDTEFDAKEALNKKGIDFVEAEVVQIFPESREVKTSSGVFDYDYLFLALGGGYEENFEKIPGHEHAFMHHTLDGFLKLKESLWSSEGDVFVGNAPRSPIEGPSYQVALIAEYILRRRGRKGKVYLTTQSRRGVFGAIPIDGIHEKANSYFEKRGITLLKGKDVTEIKKGRVILNDGNEVYADVISVIPTLSAPKVIRDSGFTGTSGFVEVKLPSFRYGERVFALGDLAQTPFPRTARAAMISAENAVSTILKEIRGINLPMYSLGVLCVMEGGDDGGILRFDTNGKDVKTALAFGKHYVAIKKAYSRLLVKRAFDVPYHGAPEISQNQY</sequence>
<accession>A0A2U9IWA8</accession>
<dbReference type="PANTHER" id="PTHR43755:SF1">
    <property type="entry name" value="FAD-DEPENDENT PYRIDINE NUCLEOTIDE-DISULPHIDE OXIDOREDUCTASE"/>
    <property type="match status" value="1"/>
</dbReference>
<dbReference type="InterPro" id="IPR023753">
    <property type="entry name" value="FAD/NAD-binding_dom"/>
</dbReference>
<reference evidence="3" key="2">
    <citation type="submission" date="2020-03" db="EMBL/GenBank/DDBJ databases">
        <title>Complete Genome Sequences of Extremely Thermoacidophilic, Metal-Mobilizing Type-Strain Members of the Archaeal Family Sulfolobaceae: Acidianus brierleyi DSM-1651T, Acidianus sulfidivorans DSM-18786T, Metallosphaera hakonensis DSM-7519T, and Metallosphaera prunae DSM-10039T.</title>
        <authorList>
            <person name="Counts J.A."/>
            <person name="Kelly R.M."/>
        </authorList>
    </citation>
    <scope>NUCLEOTIDE SEQUENCE [LARGE SCALE GENOMIC DNA]</scope>
    <source>
        <strain evidence="3">HO1-1</strain>
    </source>
</reference>
<reference evidence="2 3" key="1">
    <citation type="submission" date="2018-05" db="EMBL/GenBank/DDBJ databases">
        <title>Complete Genome Sequences of Extremely Thermoacidophilic, Metal-Mobilizing Type-Strain Members of the Archaeal Family Sulfolobaceae: Acidianus brierleyi DSM-1651T, Acidianus sulfidivorans DSM-18786T, Metallosphaera hakonensis DSM-7519T, and Metallosphaera prunae DSM-10039T.</title>
        <authorList>
            <person name="Counts J.A."/>
            <person name="Kelly R.M."/>
        </authorList>
    </citation>
    <scope>NUCLEOTIDE SEQUENCE [LARGE SCALE GENOMIC DNA]</scope>
    <source>
        <strain evidence="2 3">HO1-1</strain>
    </source>
</reference>
<proteinExistence type="predicted"/>
<gene>
    <name evidence="2" type="ORF">DFR87_12085</name>
</gene>
<dbReference type="InterPro" id="IPR052541">
    <property type="entry name" value="SQRD"/>
</dbReference>
<evidence type="ECO:0000313" key="2">
    <source>
        <dbReference type="EMBL" id="AWS00295.1"/>
    </source>
</evidence>
<feature type="domain" description="FAD/NAD(P)-binding" evidence="1">
    <location>
        <begin position="2"/>
        <end position="292"/>
    </location>
</feature>
<reference evidence="3" key="3">
    <citation type="submission" date="2020-03" db="EMBL/GenBank/DDBJ databases">
        <title>Sequencing and Assembly of Multiple Reported Metal-Biooxidizing Members of the Extremely Thermoacidophilic Archaeal Family Sulfolobaceae.</title>
        <authorList>
            <person name="Counts J.A."/>
            <person name="Kelly R.M."/>
        </authorList>
    </citation>
    <scope>NUCLEOTIDE SEQUENCE [LARGE SCALE GENOMIC DNA]</scope>
    <source>
        <strain evidence="3">HO1-1</strain>
    </source>
</reference>
<dbReference type="OrthoDB" id="38899at2157"/>
<dbReference type="EMBL" id="CP029287">
    <property type="protein sequence ID" value="AWS00295.1"/>
    <property type="molecule type" value="Genomic_DNA"/>
</dbReference>
<dbReference type="Proteomes" id="UP000247586">
    <property type="component" value="Chromosome"/>
</dbReference>
<dbReference type="KEGG" id="mhk:DFR87_12085"/>
<dbReference type="InterPro" id="IPR036188">
    <property type="entry name" value="FAD/NAD-bd_sf"/>
</dbReference>
<name>A0A2U9IWA8_9CREN</name>
<evidence type="ECO:0000313" key="3">
    <source>
        <dbReference type="Proteomes" id="UP000247586"/>
    </source>
</evidence>
<keyword evidence="3" id="KW-1185">Reference proteome</keyword>
<dbReference type="SUPFAM" id="SSF51905">
    <property type="entry name" value="FAD/NAD(P)-binding domain"/>
    <property type="match status" value="1"/>
</dbReference>
<protein>
    <submittedName>
        <fullName evidence="2">Pyridine nucleotide-disulfide oxidoreductase</fullName>
    </submittedName>
</protein>
<dbReference type="Pfam" id="PF07992">
    <property type="entry name" value="Pyr_redox_2"/>
    <property type="match status" value="1"/>
</dbReference>